<dbReference type="Gramene" id="TraesCS5D03G0025800.1">
    <property type="protein sequence ID" value="TraesCS5D03G0025800.1.CDS"/>
    <property type="gene ID" value="TraesCS5D03G0025800"/>
</dbReference>
<dbReference type="SUPFAM" id="SSF50494">
    <property type="entry name" value="Trypsin-like serine proteases"/>
    <property type="match status" value="1"/>
</dbReference>
<dbReference type="PANTHER" id="PTHR47389:SF5">
    <property type="entry name" value="OS09G0436700 PROTEIN"/>
    <property type="match status" value="1"/>
</dbReference>
<dbReference type="InterPro" id="IPR001478">
    <property type="entry name" value="PDZ"/>
</dbReference>
<dbReference type="Proteomes" id="UP000019116">
    <property type="component" value="Chromosome 5D"/>
</dbReference>
<dbReference type="Gramene" id="TraesWEE_scaffold_034158_01G000500.1">
    <property type="protein sequence ID" value="TraesWEE_scaffold_034158_01G000500.1"/>
    <property type="gene ID" value="TraesWEE_scaffold_034158_01G000500"/>
</dbReference>
<protein>
    <recommendedName>
        <fullName evidence="2">PDZ domain-containing protein</fullName>
    </recommendedName>
</protein>
<dbReference type="Pfam" id="PF13365">
    <property type="entry name" value="Trypsin_2"/>
    <property type="match status" value="1"/>
</dbReference>
<dbReference type="SMR" id="A0A3B6MKH8"/>
<dbReference type="OMA" id="WVDWVEE"/>
<reference evidence="3" key="1">
    <citation type="submission" date="2018-08" db="EMBL/GenBank/DDBJ databases">
        <authorList>
            <person name="Rossello M."/>
        </authorList>
    </citation>
    <scope>NUCLEOTIDE SEQUENCE [LARGE SCALE GENOMIC DNA]</scope>
    <source>
        <strain evidence="3">cv. Chinese Spring</strain>
    </source>
</reference>
<proteinExistence type="predicted"/>
<evidence type="ECO:0000256" key="1">
    <source>
        <dbReference type="SAM" id="MobiDB-lite"/>
    </source>
</evidence>
<dbReference type="OrthoDB" id="593934at2759"/>
<dbReference type="Gramene" id="TraesCLE_scaffold_042615_01G000400.1">
    <property type="protein sequence ID" value="TraesCLE_scaffold_042615_01G000400.1"/>
    <property type="gene ID" value="TraesCLE_scaffold_042615_01G000400"/>
</dbReference>
<dbReference type="STRING" id="4565.A0A3B6MKH8"/>
<dbReference type="Gramene" id="TraesCS5D02G005700.1">
    <property type="protein sequence ID" value="TraesCS5D02G005700.1"/>
    <property type="gene ID" value="TraesCS5D02G005700"/>
</dbReference>
<organism evidence="3">
    <name type="scientific">Triticum aestivum</name>
    <name type="common">Wheat</name>
    <dbReference type="NCBI Taxonomy" id="4565"/>
    <lineage>
        <taxon>Eukaryota</taxon>
        <taxon>Viridiplantae</taxon>
        <taxon>Streptophyta</taxon>
        <taxon>Embryophyta</taxon>
        <taxon>Tracheophyta</taxon>
        <taxon>Spermatophyta</taxon>
        <taxon>Magnoliopsida</taxon>
        <taxon>Liliopsida</taxon>
        <taxon>Poales</taxon>
        <taxon>Poaceae</taxon>
        <taxon>BOP clade</taxon>
        <taxon>Pooideae</taxon>
        <taxon>Triticodae</taxon>
        <taxon>Triticeae</taxon>
        <taxon>Triticinae</taxon>
        <taxon>Triticum</taxon>
    </lineage>
</organism>
<dbReference type="AlphaFoldDB" id="A0A3B6MKH8"/>
<evidence type="ECO:0000313" key="3">
    <source>
        <dbReference type="EnsemblPlants" id="TraesCS5D02G005700.1"/>
    </source>
</evidence>
<evidence type="ECO:0000313" key="4">
    <source>
        <dbReference type="Proteomes" id="UP000019116"/>
    </source>
</evidence>
<dbReference type="Gene3D" id="2.40.10.120">
    <property type="match status" value="1"/>
</dbReference>
<evidence type="ECO:0000259" key="2">
    <source>
        <dbReference type="Pfam" id="PF13180"/>
    </source>
</evidence>
<accession>A0A3B6MKH8</accession>
<feature type="domain" description="PDZ" evidence="2">
    <location>
        <begin position="326"/>
        <end position="397"/>
    </location>
</feature>
<dbReference type="SUPFAM" id="SSF50156">
    <property type="entry name" value="PDZ domain-like"/>
    <property type="match status" value="1"/>
</dbReference>
<sequence>MGADVERSSNKRTMAADPTSRDDPLAKKKKKVVDLGSDSDEDLPDPSQWAGVNPDSFGDDYLAKMEKARLDEESAPRPVKIATLDYYKPATRFHTVELFPVRRSGSKAVLLAAKFLLGIPSSLDGEPLRRCSGFWVDWVEEKKTGLVLTTARLIRTKDAPYSVWSGGEEYATDADVTVHLLNGTSAKGQLVYLQPHYDLAFLSVQVDQPINLPSLNEKDVEFAQEVFRLGRDNSLNLRITYARAEYLNPTMFERHHNVYFRSPDGHGDDNEFDYGGPVIDLCGEVVGMVNDPKRFGSFVPSSILLNCLDSWKKYQHIARPHLGMMFKDIKLLEPAHVDMLWRKFNIDDGLIVQEVSGGSPAEKFGIQEGDIIESFSGKPVSSTIELENTLMSIYKGTLDAEVRISVGVFHTLKEQRSTVDLTAKLSELGESFGMEFEVFPVDFGTWAIPMLCPEAFYPYQLLITTDNVQ</sequence>
<dbReference type="InterPro" id="IPR009003">
    <property type="entry name" value="Peptidase_S1_PA"/>
</dbReference>
<dbReference type="PaxDb" id="4565-Traes_5DS_F94399FC2.1"/>
<dbReference type="InterPro" id="IPR036034">
    <property type="entry name" value="PDZ_sf"/>
</dbReference>
<dbReference type="PANTHER" id="PTHR47389">
    <property type="entry name" value="OS09G0436400 PROTEIN"/>
    <property type="match status" value="1"/>
</dbReference>
<name>A0A3B6MKH8_WHEAT</name>
<feature type="region of interest" description="Disordered" evidence="1">
    <location>
        <begin position="1"/>
        <end position="54"/>
    </location>
</feature>
<keyword evidence="4" id="KW-1185">Reference proteome</keyword>
<dbReference type="EnsemblPlants" id="TraesCS5D02G005700.1">
    <property type="protein sequence ID" value="TraesCS5D02G005700.1"/>
    <property type="gene ID" value="TraesCS5D02G005700"/>
</dbReference>
<reference evidence="3" key="2">
    <citation type="submission" date="2018-10" db="UniProtKB">
        <authorList>
            <consortium name="EnsemblPlants"/>
        </authorList>
    </citation>
    <scope>IDENTIFICATION</scope>
</reference>
<dbReference type="Gene3D" id="2.30.42.10">
    <property type="match status" value="1"/>
</dbReference>
<dbReference type="Pfam" id="PF13180">
    <property type="entry name" value="PDZ_2"/>
    <property type="match status" value="1"/>
</dbReference>